<accession>A0A915HV19</accession>
<protein>
    <submittedName>
        <fullName evidence="2">Uncharacterized protein</fullName>
    </submittedName>
</protein>
<keyword evidence="1" id="KW-1185">Reference proteome</keyword>
<evidence type="ECO:0000313" key="2">
    <source>
        <dbReference type="WBParaSite" id="nRc.2.0.1.t05391-RA"/>
    </source>
</evidence>
<organism evidence="1 2">
    <name type="scientific">Romanomermis culicivorax</name>
    <name type="common">Nematode worm</name>
    <dbReference type="NCBI Taxonomy" id="13658"/>
    <lineage>
        <taxon>Eukaryota</taxon>
        <taxon>Metazoa</taxon>
        <taxon>Ecdysozoa</taxon>
        <taxon>Nematoda</taxon>
        <taxon>Enoplea</taxon>
        <taxon>Dorylaimia</taxon>
        <taxon>Mermithida</taxon>
        <taxon>Mermithoidea</taxon>
        <taxon>Mermithidae</taxon>
        <taxon>Romanomermis</taxon>
    </lineage>
</organism>
<dbReference type="WBParaSite" id="nRc.2.0.1.t05391-RA">
    <property type="protein sequence ID" value="nRc.2.0.1.t05391-RA"/>
    <property type="gene ID" value="nRc.2.0.1.g05391"/>
</dbReference>
<name>A0A915HV19_ROMCU</name>
<dbReference type="Proteomes" id="UP000887565">
    <property type="component" value="Unplaced"/>
</dbReference>
<proteinExistence type="predicted"/>
<reference evidence="2" key="1">
    <citation type="submission" date="2022-11" db="UniProtKB">
        <authorList>
            <consortium name="WormBaseParasite"/>
        </authorList>
    </citation>
    <scope>IDENTIFICATION</scope>
</reference>
<dbReference type="AlphaFoldDB" id="A0A915HV19"/>
<evidence type="ECO:0000313" key="1">
    <source>
        <dbReference type="Proteomes" id="UP000887565"/>
    </source>
</evidence>
<sequence length="159" mass="18293">MQKLKIPRIELEIIFPITKRRWQEQQQGAFCRTGAKRCVTAQAGVAGEAATVPNINPAAYFFDQKYWGTYGYHVASYWGRKSRVSKIGRKKPGTSGYRNRVVPGKFLVEQLCHIYVYFLFESKPKNKNYDSPQSNRMNRGSDPGYLMDMGRLTFTVEAH</sequence>